<protein>
    <submittedName>
        <fullName evidence="3">ABC transporter substrate-binding protein</fullName>
    </submittedName>
</protein>
<evidence type="ECO:0000256" key="1">
    <source>
        <dbReference type="SAM" id="SignalP"/>
    </source>
</evidence>
<feature type="domain" description="Fe/B12 periplasmic-binding" evidence="2">
    <location>
        <begin position="35"/>
        <end position="292"/>
    </location>
</feature>
<dbReference type="PANTHER" id="PTHR30535:SF4">
    <property type="entry name" value="HEMIN-BINDING PERIPLASMIC PROTEIN HMUT"/>
    <property type="match status" value="1"/>
</dbReference>
<dbReference type="Pfam" id="PF01497">
    <property type="entry name" value="Peripla_BP_2"/>
    <property type="match status" value="1"/>
</dbReference>
<evidence type="ECO:0000259" key="2">
    <source>
        <dbReference type="PROSITE" id="PS50983"/>
    </source>
</evidence>
<gene>
    <name evidence="3" type="ORF">V8G57_16730</name>
</gene>
<name>A0ABU9PYF4_9BURK</name>
<dbReference type="InterPro" id="IPR002491">
    <property type="entry name" value="ABC_transptr_periplasmic_BD"/>
</dbReference>
<keyword evidence="4" id="KW-1185">Reference proteome</keyword>
<dbReference type="PROSITE" id="PS50983">
    <property type="entry name" value="FE_B12_PBP"/>
    <property type="match status" value="1"/>
</dbReference>
<comment type="caution">
    <text evidence="3">The sequence shown here is derived from an EMBL/GenBank/DDBJ whole genome shotgun (WGS) entry which is preliminary data.</text>
</comment>
<dbReference type="Proteomes" id="UP001495910">
    <property type="component" value="Unassembled WGS sequence"/>
</dbReference>
<sequence>MQRRLLLGGGAAGLLLSALPGLAAAQAESARQPRRVAVAGGALTEVVYALDAGAVLIGADTTSTYPAAAQVLPKMGYQRALSAEGVLSLHPDLLLASADAGPPATLQQIAAAGVRVIRLGERHDVNTVREKITGVASALNLPARGKALLQRFDSEWETALASVQKQTKAPRVLFILSNSGTQAMVAGRDTAADAMIRYAGAINATSDGNGFKGYKPLTAESAVSSAPDILMIASESLVAIGGIERLLASPGLSLTSAAKNRRVVADMDSLLLLGFGPRLPQALTRLTAQLHA</sequence>
<organism evidence="3 4">
    <name type="scientific">Collimonas rhizosphaerae</name>
    <dbReference type="NCBI Taxonomy" id="3126357"/>
    <lineage>
        <taxon>Bacteria</taxon>
        <taxon>Pseudomonadati</taxon>
        <taxon>Pseudomonadota</taxon>
        <taxon>Betaproteobacteria</taxon>
        <taxon>Burkholderiales</taxon>
        <taxon>Oxalobacteraceae</taxon>
        <taxon>Collimonas</taxon>
    </lineage>
</organism>
<dbReference type="RefSeq" id="WP_342830368.1">
    <property type="nucleotide sequence ID" value="NZ_JBANDC010000011.1"/>
</dbReference>
<proteinExistence type="predicted"/>
<evidence type="ECO:0000313" key="3">
    <source>
        <dbReference type="EMBL" id="MEM4989039.1"/>
    </source>
</evidence>
<dbReference type="EMBL" id="JBANDC010000011">
    <property type="protein sequence ID" value="MEM4989039.1"/>
    <property type="molecule type" value="Genomic_DNA"/>
</dbReference>
<accession>A0ABU9PYF4</accession>
<evidence type="ECO:0000313" key="4">
    <source>
        <dbReference type="Proteomes" id="UP001495910"/>
    </source>
</evidence>
<dbReference type="SUPFAM" id="SSF53807">
    <property type="entry name" value="Helical backbone' metal receptor"/>
    <property type="match status" value="1"/>
</dbReference>
<dbReference type="Gene3D" id="3.40.50.1980">
    <property type="entry name" value="Nitrogenase molybdenum iron protein domain"/>
    <property type="match status" value="2"/>
</dbReference>
<reference evidence="3 4" key="1">
    <citation type="submission" date="2024-02" db="EMBL/GenBank/DDBJ databases">
        <title>Draft genome sequence of Collimonas sp. strain H4R21, an effective mineral-weathering bacterial strain isolated from the beech rhizosphere.</title>
        <authorList>
            <person name="Morin E."/>
            <person name="Uroz S."/>
            <person name="Leveau J.H.J."/>
            <person name="Kumar R."/>
            <person name="Rey M.W."/>
            <person name="Pham J."/>
        </authorList>
    </citation>
    <scope>NUCLEOTIDE SEQUENCE [LARGE SCALE GENOMIC DNA]</scope>
    <source>
        <strain evidence="3 4">H4R21</strain>
    </source>
</reference>
<feature type="chain" id="PRO_5046277047" evidence="1">
    <location>
        <begin position="24"/>
        <end position="292"/>
    </location>
</feature>
<dbReference type="InterPro" id="IPR050902">
    <property type="entry name" value="ABC_Transporter_SBP"/>
</dbReference>
<feature type="signal peptide" evidence="1">
    <location>
        <begin position="1"/>
        <end position="23"/>
    </location>
</feature>
<keyword evidence="1" id="KW-0732">Signal</keyword>
<dbReference type="PANTHER" id="PTHR30535">
    <property type="entry name" value="VITAMIN B12-BINDING PROTEIN"/>
    <property type="match status" value="1"/>
</dbReference>